<proteinExistence type="predicted"/>
<dbReference type="SUPFAM" id="SSF82171">
    <property type="entry name" value="DPP6 N-terminal domain-like"/>
    <property type="match status" value="1"/>
</dbReference>
<dbReference type="EMBL" id="CP059732">
    <property type="protein sequence ID" value="QMW05111.1"/>
    <property type="molecule type" value="Genomic_DNA"/>
</dbReference>
<evidence type="ECO:0000313" key="3">
    <source>
        <dbReference type="Proteomes" id="UP000515369"/>
    </source>
</evidence>
<sequence>MLRRLVLTLQLLFVALIATAQTLPILDQNPASLRWYRITTPHFRVLYPSGIDSTAQRTANRLESLYEPASASLEKQPRRISVLLQNQTTNSNGFVTLFPRRSEFFAVPPQDPGLLGTFNWLDLLAVHEYRHVVQNDKALQGYGRVLYSLLGNPGLFFPLLTVPDWFAEGDAVSNETLLSNSGRGRIPNFDLGMRANLLAGKPFDYPKAVAGSYRDNVPNHYVLGYFMTTYLKRTYGPDVWSRVLNRNYRRWPLPFAFSASIKDETKLRTEDLYQKTMADLTEIWKKQQEALTITPTQSFLVSVEKQPSSKSDSRPVFTNYQHPQFLTDSTVLAVKSGLGDTPRLVILSKNKPEKVIQVQGFPNDPDLLSATATKACWIEFGYDPRWSQRVYSNIRLLDLKTGKLTRLSHRARYMVATLSPDNTKLAVVESTDQYKTRLLVLDATTGKLLKQISNPDNAFYQHPRWQNDNRTLVTVALKNSQKTIQTIDTESNTKTDLLPPVNENISHPQPWGKYVLYNSPRSGIDNLYAVDINSKQVFQVTSRPLAAYHATVSPSGTRLAIEDFAATGYRIADMPLDPTTWKAVREPVQEQTIRYFGSLPKQEPGAALGRRILSDSSTNPTVYKPSRFNRLAHALNIYGWGPTLSSTGQALSVGVSSQDLLSTTQIGVGYTYNQSERAGNFYALLSYQGLYPIIDVSFQRGTRSTSLYIDRAYPLDSLRTDRWQYNQLTAGFRLPLQFTNSKYVQSATLSAYYNYLQVSGYDLPYRYPSEVGGAGSLIALTYGFSYSHLLRQSKRDVAPRWGQTIAVNYRTTPFGGKLTAEQFGIQGNLFFPGLLDHHSFRFRVGYQLQAQGTYVFNALVFFPRGQGYVPDDQIKAGSVEYKFPVADMHWSLGRWLYVQRIKAGGFYDMTQGQSSVEVQDVYGRLRGYEIEHHDYQTTGLDVSFVFNALRLRTPFEAGFRTIYNVTSGQWLVQPLVIDIGF</sequence>
<accession>A0A7G5H1W9</accession>
<gene>
    <name evidence="2" type="ORF">H3H32_09590</name>
</gene>
<dbReference type="InterPro" id="IPR011042">
    <property type="entry name" value="6-blade_b-propeller_TolB-like"/>
</dbReference>
<dbReference type="Proteomes" id="UP000515369">
    <property type="component" value="Chromosome"/>
</dbReference>
<dbReference type="Gene3D" id="2.120.10.30">
    <property type="entry name" value="TolB, C-terminal domain"/>
    <property type="match status" value="1"/>
</dbReference>
<dbReference type="AlphaFoldDB" id="A0A7G5H1W9"/>
<feature type="chain" id="PRO_5028929960" evidence="1">
    <location>
        <begin position="21"/>
        <end position="981"/>
    </location>
</feature>
<dbReference type="PANTHER" id="PTHR36842:SF1">
    <property type="entry name" value="PROTEIN TOLB"/>
    <property type="match status" value="1"/>
</dbReference>
<organism evidence="2 3">
    <name type="scientific">Spirosoma foliorum</name>
    <dbReference type="NCBI Taxonomy" id="2710596"/>
    <lineage>
        <taxon>Bacteria</taxon>
        <taxon>Pseudomonadati</taxon>
        <taxon>Bacteroidota</taxon>
        <taxon>Cytophagia</taxon>
        <taxon>Cytophagales</taxon>
        <taxon>Cytophagaceae</taxon>
        <taxon>Spirosoma</taxon>
    </lineage>
</organism>
<name>A0A7G5H1W9_9BACT</name>
<keyword evidence="1" id="KW-0732">Signal</keyword>
<keyword evidence="3" id="KW-1185">Reference proteome</keyword>
<evidence type="ECO:0000313" key="2">
    <source>
        <dbReference type="EMBL" id="QMW05111.1"/>
    </source>
</evidence>
<protein>
    <submittedName>
        <fullName evidence="2">Uncharacterized protein</fullName>
    </submittedName>
</protein>
<evidence type="ECO:0000256" key="1">
    <source>
        <dbReference type="SAM" id="SignalP"/>
    </source>
</evidence>
<reference evidence="2 3" key="1">
    <citation type="submission" date="2020-07" db="EMBL/GenBank/DDBJ databases">
        <title>Spirosoma foliorum sp. nov., isolated from the leaves on the Nejang mountain Korea, Republic of.</title>
        <authorList>
            <person name="Ho H."/>
            <person name="Lee Y.-J."/>
            <person name="Nurcahyanto D.-A."/>
            <person name="Kim S.-G."/>
        </authorList>
    </citation>
    <scope>NUCLEOTIDE SEQUENCE [LARGE SCALE GENOMIC DNA]</scope>
    <source>
        <strain evidence="2 3">PL0136</strain>
    </source>
</reference>
<dbReference type="RefSeq" id="WP_182462459.1">
    <property type="nucleotide sequence ID" value="NZ_CP059732.1"/>
</dbReference>
<dbReference type="PANTHER" id="PTHR36842">
    <property type="entry name" value="PROTEIN TOLB HOMOLOG"/>
    <property type="match status" value="1"/>
</dbReference>
<dbReference type="KEGG" id="sfol:H3H32_09590"/>
<feature type="signal peptide" evidence="1">
    <location>
        <begin position="1"/>
        <end position="20"/>
    </location>
</feature>